<dbReference type="NCBIfam" id="TIGR01646">
    <property type="entry name" value="vgr_GE"/>
    <property type="match status" value="1"/>
</dbReference>
<proteinExistence type="predicted"/>
<evidence type="ECO:0000313" key="3">
    <source>
        <dbReference type="Proteomes" id="UP000075583"/>
    </source>
</evidence>
<sequence length="598" mass="64440">MSTTNINHGSLVTFSIKTNGKAISDTIEILSIDVEKRINSIPTVKIIILDSSPSTSNFEVSSSNTFVPGVSITIEAGYDSVNQLIFKGIVTKQSIRITETVGSVLEVECRDETVKMAVGRKSITYSKKKDSDIINSIIGNYSGVSHNITATTTEYPEQVQYYTSDWDFILTRAEANGMIVTALNGNISVFPPSTDTTAVLEVKYGDNLLEFNAALDAVTQIASAEASAWDYVNQEMISELVTNDIIGSGNLSTEKLSEVVGLTTYELQTSASLTSSELADWSKNTLAKSTYSKIQGEVKFQGTNLADPGKYITLGGLGDRFNGDHIISSVHHVIAGGSWTTEASFGISPDWLIKKPEVLAPPASGLVPRVQGLINGTVKQINEDPNNQLRILVDLPLLDTNGEGIWARLTNFYSTSGAGVFFMPEVGDEVIVGFLNDNPKYPIILGSLYSNPSNKPFEGLNPNKKNSKKAIVSKSGITLEFDDENKELTLNTPAKNQIVCSDKDGQIKIKDQNENSIAMSSSGILIKSAKNITFEADQQVVIKGQQGVSIESSGGDVQTKGININTTAQREFSAEGSQTAQVQARGELTLKGAMVMIN</sequence>
<protein>
    <submittedName>
        <fullName evidence="2">Type IV secretion protein Rhs</fullName>
    </submittedName>
</protein>
<accession>A0A150X6W7</accession>
<comment type="caution">
    <text evidence="2">The sequence shown here is derived from an EMBL/GenBank/DDBJ whole genome shotgun (WGS) entry which is preliminary data.</text>
</comment>
<name>A0A150X6W7_ROSEK</name>
<dbReference type="Pfam" id="PF04717">
    <property type="entry name" value="Phage_base_V"/>
    <property type="match status" value="1"/>
</dbReference>
<dbReference type="InterPro" id="IPR037026">
    <property type="entry name" value="Vgr_OB-fold_dom_sf"/>
</dbReference>
<reference evidence="2" key="1">
    <citation type="submission" date="2016-01" db="EMBL/GenBank/DDBJ databases">
        <title>Genome sequencing of Roseivirga ehrenbergii KMM 6017.</title>
        <authorList>
            <person name="Selvaratnam C."/>
            <person name="Thevarajoo S."/>
            <person name="Goh K.M."/>
            <person name="Ee R."/>
            <person name="Chan K.-G."/>
            <person name="Chong C.S."/>
        </authorList>
    </citation>
    <scope>NUCLEOTIDE SEQUENCE [LARGE SCALE GENOMIC DNA]</scope>
    <source>
        <strain evidence="2">KMM 6017</strain>
    </source>
</reference>
<dbReference type="AlphaFoldDB" id="A0A150X6W7"/>
<dbReference type="InterPro" id="IPR006531">
    <property type="entry name" value="Gp5/Vgr_OB"/>
</dbReference>
<dbReference type="SUPFAM" id="SSF69349">
    <property type="entry name" value="Phage fibre proteins"/>
    <property type="match status" value="1"/>
</dbReference>
<dbReference type="Gene3D" id="2.40.50.230">
    <property type="entry name" value="Gp5 N-terminal domain"/>
    <property type="match status" value="1"/>
</dbReference>
<dbReference type="Proteomes" id="UP000075583">
    <property type="component" value="Unassembled WGS sequence"/>
</dbReference>
<feature type="domain" description="Gp5/Type VI secretion system Vgr protein OB-fold" evidence="1">
    <location>
        <begin position="375"/>
        <end position="449"/>
    </location>
</feature>
<dbReference type="SUPFAM" id="SSF69255">
    <property type="entry name" value="gp5 N-terminal domain-like"/>
    <property type="match status" value="1"/>
</dbReference>
<evidence type="ECO:0000259" key="1">
    <source>
        <dbReference type="Pfam" id="PF04717"/>
    </source>
</evidence>
<keyword evidence="3" id="KW-1185">Reference proteome</keyword>
<evidence type="ECO:0000313" key="2">
    <source>
        <dbReference type="EMBL" id="KYG74487.1"/>
    </source>
</evidence>
<gene>
    <name evidence="2" type="ORF">MB14_04550</name>
</gene>
<dbReference type="SUPFAM" id="SSF69279">
    <property type="entry name" value="Phage tail proteins"/>
    <property type="match status" value="1"/>
</dbReference>
<dbReference type="STRING" id="279360.MB14_04550"/>
<dbReference type="RefSeq" id="WP_062591594.1">
    <property type="nucleotide sequence ID" value="NZ_LQZQ01000045.1"/>
</dbReference>
<organism evidence="2 3">
    <name type="scientific">Roseivirga ehrenbergii (strain DSM 102268 / JCM 13514 / KCTC 12282 / NCIMB 14502 / KMM 6017)</name>
    <dbReference type="NCBI Taxonomy" id="279360"/>
    <lineage>
        <taxon>Bacteria</taxon>
        <taxon>Pseudomonadati</taxon>
        <taxon>Bacteroidota</taxon>
        <taxon>Cytophagia</taxon>
        <taxon>Cytophagales</taxon>
        <taxon>Roseivirgaceae</taxon>
        <taxon>Roseivirga</taxon>
    </lineage>
</organism>
<dbReference type="InterPro" id="IPR006533">
    <property type="entry name" value="T6SS_Vgr_RhsGE"/>
</dbReference>
<dbReference type="OrthoDB" id="1907165at2"/>
<dbReference type="EMBL" id="LQZQ01000045">
    <property type="protein sequence ID" value="KYG74487.1"/>
    <property type="molecule type" value="Genomic_DNA"/>
</dbReference>